<dbReference type="Gene3D" id="1.25.40.10">
    <property type="entry name" value="Tetratricopeptide repeat domain"/>
    <property type="match status" value="3"/>
</dbReference>
<evidence type="ECO:0000313" key="4">
    <source>
        <dbReference type="EMBL" id="KAG1769090.1"/>
    </source>
</evidence>
<comment type="caution">
    <text evidence="4">The sequence shown here is derived from an EMBL/GenBank/DDBJ whole genome shotgun (WGS) entry which is preliminary data.</text>
</comment>
<dbReference type="SUPFAM" id="SSF81901">
    <property type="entry name" value="HCP-like"/>
    <property type="match status" value="2"/>
</dbReference>
<keyword evidence="1" id="KW-0677">Repeat</keyword>
<name>A0A9P6ZK27_9AGAM</name>
<dbReference type="EMBL" id="JABBWD010000075">
    <property type="protein sequence ID" value="KAG1769090.1"/>
    <property type="molecule type" value="Genomic_DNA"/>
</dbReference>
<dbReference type="Proteomes" id="UP000714275">
    <property type="component" value="Unassembled WGS sequence"/>
</dbReference>
<evidence type="ECO:0000256" key="2">
    <source>
        <dbReference type="ARBA" id="ARBA00022803"/>
    </source>
</evidence>
<dbReference type="InterPro" id="IPR024983">
    <property type="entry name" value="CHAT_dom"/>
</dbReference>
<dbReference type="Pfam" id="PF12770">
    <property type="entry name" value="CHAT"/>
    <property type="match status" value="1"/>
</dbReference>
<dbReference type="OrthoDB" id="9991317at2759"/>
<evidence type="ECO:0000259" key="3">
    <source>
        <dbReference type="Pfam" id="PF12770"/>
    </source>
</evidence>
<keyword evidence="2" id="KW-0802">TPR repeat</keyword>
<dbReference type="PANTHER" id="PTHR45641:SF19">
    <property type="entry name" value="NEPHROCYSTIN-3"/>
    <property type="match status" value="1"/>
</dbReference>
<evidence type="ECO:0000256" key="1">
    <source>
        <dbReference type="ARBA" id="ARBA00022737"/>
    </source>
</evidence>
<reference evidence="4" key="1">
    <citation type="journal article" date="2020" name="New Phytol.">
        <title>Comparative genomics reveals dynamic genome evolution in host specialist ectomycorrhizal fungi.</title>
        <authorList>
            <person name="Lofgren L.A."/>
            <person name="Nguyen N.H."/>
            <person name="Vilgalys R."/>
            <person name="Ruytinx J."/>
            <person name="Liao H.L."/>
            <person name="Branco S."/>
            <person name="Kuo A."/>
            <person name="LaButti K."/>
            <person name="Lipzen A."/>
            <person name="Andreopoulos W."/>
            <person name="Pangilinan J."/>
            <person name="Riley R."/>
            <person name="Hundley H."/>
            <person name="Na H."/>
            <person name="Barry K."/>
            <person name="Grigoriev I.V."/>
            <person name="Stajich J.E."/>
            <person name="Kennedy P.G."/>
        </authorList>
    </citation>
    <scope>NUCLEOTIDE SEQUENCE</scope>
    <source>
        <strain evidence="4">DOB743</strain>
    </source>
</reference>
<feature type="domain" description="CHAT" evidence="3">
    <location>
        <begin position="840"/>
        <end position="1105"/>
    </location>
</feature>
<dbReference type="PANTHER" id="PTHR45641">
    <property type="entry name" value="TETRATRICOPEPTIDE REPEAT PROTEIN (AFU_ORTHOLOGUE AFUA_6G03870)"/>
    <property type="match status" value="1"/>
</dbReference>
<evidence type="ECO:0000313" key="5">
    <source>
        <dbReference type="Proteomes" id="UP000714275"/>
    </source>
</evidence>
<dbReference type="AlphaFoldDB" id="A0A9P6ZK27"/>
<accession>A0A9P6ZK27</accession>
<protein>
    <submittedName>
        <fullName evidence="4">TPR-like protein</fullName>
    </submittedName>
</protein>
<sequence length="1119" mass="124163">MADDVERCREALKRCPPGHSNRSPSLNNLAVSLRDRFTQRSVPSDLDECIELHRAALFLRPPGHSDRSQSLNNLAVSLGDRFEQRGVPSDLDERIELHRAALLLRPPGHSDRSESLNNLAVSLGDRFEQRGVPSDLDESIELHRAALLLRPPSHSDRSESLNNLAVSLGERFEQWGVPSDLDECIELLRAALLLRPPGHSNRSESLNDLAVSLGDRFTQRGVPSDLDECIELHRAALLLRPPGHSDRSESLNNLAASLGDRFQQRGVPSDLDERIELHRAALLLRPPGHSDRSESLNNLAVSLGDRFEQRGVPSDLDESIELHRAALLLRPPSHSDRSESLNNLAASLGDRFKQRGVPSDLDERIELHRAALLLRPPGHSDRSQSLNNLAVSLRDRFEQRGVPSDLDESIELHRAALLLRPPGHSLRSSSLDNLAVSLGDRFKQRSVPSDLDESIELHRAALLLRPPGHSLRSSSLNNLAASLGDRFQQRGVPSDLDERIELHRAALLLRPPGHSDRSESLNDLATSHGDRFRQRGVPSDLDECIELHRAALLLRPPGHSDRLSSLKNLAVSLRDRFTQRGVSSDIDETFSLFMQLPHISHAVSRTHLTAAKSWATAAEETKHGSALLAYQTALKFLDQHVTLVSPSSRHFDVVRLATASLAVDAFSCSIRHGELTTAVELVEQGRAVFWTQLARLSSPFNELSLLGDTGAALEAEFKQLSFRLRSAFDRSTEDQSPQMRQLTMQWNDVVSRIRMLPDLSRFLLPPLFSDLQKAAAEGPVIIVNASQYSCDALIVLSDQDPVHVPIDITQTEVSDLSSEFQSLSKEFGYFDNQHKLVGILRKLWHDIVDPVVQVLRVSNVHPGSRIWWCPTADFTLLPLHAAGLYEKEKDSLPHMYISSYTPTLATLVRARQQVSRDAPPQHFVAIGQGNPDGGRPLECVAPELAAVAQRLVPVVSSFASLEDNDATVEGALDALNHNQWLHLACHGMPNRQQPFESSFAMRDGPLMIKDIIRSNWQKPQFAFLSACHTTVGDEKSPDESIHLAAAMQFSGFCSVIGSMWSVDDKVAQQVVSAFYDMLVDDSGRLDCTRAAVALHMAMKTLRHDNIPLEQQIVFVHIGV</sequence>
<keyword evidence="5" id="KW-1185">Reference proteome</keyword>
<dbReference type="InterPro" id="IPR011990">
    <property type="entry name" value="TPR-like_helical_dom_sf"/>
</dbReference>
<organism evidence="4 5">
    <name type="scientific">Suillus placidus</name>
    <dbReference type="NCBI Taxonomy" id="48579"/>
    <lineage>
        <taxon>Eukaryota</taxon>
        <taxon>Fungi</taxon>
        <taxon>Dikarya</taxon>
        <taxon>Basidiomycota</taxon>
        <taxon>Agaricomycotina</taxon>
        <taxon>Agaricomycetes</taxon>
        <taxon>Agaricomycetidae</taxon>
        <taxon>Boletales</taxon>
        <taxon>Suillineae</taxon>
        <taxon>Suillaceae</taxon>
        <taxon>Suillus</taxon>
    </lineage>
</organism>
<proteinExistence type="predicted"/>
<gene>
    <name evidence="4" type="ORF">EV702DRAFT_710337</name>
</gene>